<reference evidence="6 7" key="1">
    <citation type="submission" date="2018-01" db="EMBL/GenBank/DDBJ databases">
        <authorList>
            <person name="Gaut B.S."/>
            <person name="Morton B.R."/>
            <person name="Clegg M.T."/>
            <person name="Duvall M.R."/>
        </authorList>
    </citation>
    <scope>NUCLEOTIDE SEQUENCE [LARGE SCALE GENOMIC DNA]</scope>
    <source>
        <strain evidence="6">GP69</strain>
    </source>
</reference>
<dbReference type="InterPro" id="IPR009057">
    <property type="entry name" value="Homeodomain-like_sf"/>
</dbReference>
<evidence type="ECO:0000256" key="3">
    <source>
        <dbReference type="ARBA" id="ARBA00023163"/>
    </source>
</evidence>
<keyword evidence="4" id="KW-0812">Transmembrane</keyword>
<name>A0A2K4ZGD5_9FIRM</name>
<dbReference type="Pfam" id="PF12833">
    <property type="entry name" value="HTH_18"/>
    <property type="match status" value="1"/>
</dbReference>
<keyword evidence="2" id="KW-0238">DNA-binding</keyword>
<dbReference type="GO" id="GO:0043565">
    <property type="term" value="F:sequence-specific DNA binding"/>
    <property type="evidence" value="ECO:0007669"/>
    <property type="project" value="InterPro"/>
</dbReference>
<dbReference type="SMART" id="SM00342">
    <property type="entry name" value="HTH_ARAC"/>
    <property type="match status" value="1"/>
</dbReference>
<evidence type="ECO:0000256" key="1">
    <source>
        <dbReference type="ARBA" id="ARBA00023015"/>
    </source>
</evidence>
<evidence type="ECO:0000313" key="6">
    <source>
        <dbReference type="EMBL" id="SOY29529.1"/>
    </source>
</evidence>
<dbReference type="SUPFAM" id="SSF46689">
    <property type="entry name" value="Homeodomain-like"/>
    <property type="match status" value="1"/>
</dbReference>
<feature type="transmembrane region" description="Helical" evidence="4">
    <location>
        <begin position="286"/>
        <end position="306"/>
    </location>
</feature>
<sequence>MPWKGNSRRLDFGKRWQNGQSSDKNVLRNIIFSYLLIMVVIVGIWIVSMRQMSRVIASQNEIIYKNVLEVLSMSMDKDLAIMERTALSIALSKESKQLLSSWKEERGNILQIRSLKESMASAMANQSVITNCFVYMRNKDYCIAYNTSGPTLTYYRTYIAGLGAEYEEWVQWMDGMERNGYYLLETEGEQHIYYVYLMPLNSFRREAIIFLEMSRQGIHERLKRLKESPDTHYELITSNGVSILGESDGEEDCQVIELISGESGWTYRSYVQNRQFDRYLSDSTRLMLLGIIGITVICAAALLISFKANYLPLKKIINSLEMSMDRPKGKTGEYRYVWDSFEHLLLTQKKNQGELEANRRKLKTVYLQYLLSGRCRPENIHTNDLKLFNLDFLENGFRVLAFVLTSEEDAEKSGYIFRERGIYPDESLSVDATFGRSQGNVLYYFLSRPEERDSQQETLGCLQDELSLRGYSCHICVSNVYTGSLKAYAAYEETTELVRTVPWKPGVPGLLFYEDYLRDRRQNRLKEDITAYIMANYSNPALSVEDVCAALGKSASGINKQLKESGCESVLYYINQVRVEEAKRIFREAAGQLSVKEVMRMAGYENQNTFTRVFRKYEGMTPSEYAAKVQKA</sequence>
<evidence type="ECO:0000256" key="2">
    <source>
        <dbReference type="ARBA" id="ARBA00023125"/>
    </source>
</evidence>
<keyword evidence="1" id="KW-0805">Transcription regulation</keyword>
<dbReference type="Gene3D" id="1.10.10.60">
    <property type="entry name" value="Homeodomain-like"/>
    <property type="match status" value="1"/>
</dbReference>
<keyword evidence="4" id="KW-0472">Membrane</keyword>
<evidence type="ECO:0000259" key="5">
    <source>
        <dbReference type="PROSITE" id="PS01124"/>
    </source>
</evidence>
<dbReference type="EMBL" id="OFSM01000010">
    <property type="protein sequence ID" value="SOY29529.1"/>
    <property type="molecule type" value="Genomic_DNA"/>
</dbReference>
<accession>A0A2K4ZGD5</accession>
<dbReference type="GO" id="GO:0003700">
    <property type="term" value="F:DNA-binding transcription factor activity"/>
    <property type="evidence" value="ECO:0007669"/>
    <property type="project" value="InterPro"/>
</dbReference>
<dbReference type="PROSITE" id="PS01124">
    <property type="entry name" value="HTH_ARAC_FAMILY_2"/>
    <property type="match status" value="1"/>
</dbReference>
<dbReference type="PANTHER" id="PTHR43280">
    <property type="entry name" value="ARAC-FAMILY TRANSCRIPTIONAL REGULATOR"/>
    <property type="match status" value="1"/>
</dbReference>
<feature type="transmembrane region" description="Helical" evidence="4">
    <location>
        <begin position="26"/>
        <end position="47"/>
    </location>
</feature>
<dbReference type="AlphaFoldDB" id="A0A2K4ZGD5"/>
<protein>
    <submittedName>
        <fullName evidence="6">HTH-type transcriptional activator Btr</fullName>
    </submittedName>
</protein>
<dbReference type="RefSeq" id="WP_172455072.1">
    <property type="nucleotide sequence ID" value="NZ_JANJZD010000001.1"/>
</dbReference>
<keyword evidence="3" id="KW-0804">Transcription</keyword>
<keyword evidence="7" id="KW-1185">Reference proteome</keyword>
<evidence type="ECO:0000256" key="4">
    <source>
        <dbReference type="SAM" id="Phobius"/>
    </source>
</evidence>
<keyword evidence="4" id="KW-1133">Transmembrane helix</keyword>
<dbReference type="Proteomes" id="UP000236311">
    <property type="component" value="Unassembled WGS sequence"/>
</dbReference>
<dbReference type="PANTHER" id="PTHR43280:SF10">
    <property type="entry name" value="REGULATORY PROTEIN POCR"/>
    <property type="match status" value="1"/>
</dbReference>
<evidence type="ECO:0000313" key="7">
    <source>
        <dbReference type="Proteomes" id="UP000236311"/>
    </source>
</evidence>
<dbReference type="InterPro" id="IPR018060">
    <property type="entry name" value="HTH_AraC"/>
</dbReference>
<feature type="domain" description="HTH araC/xylS-type" evidence="5">
    <location>
        <begin position="527"/>
        <end position="628"/>
    </location>
</feature>
<gene>
    <name evidence="6" type="primary">btr_4</name>
    <name evidence="6" type="ORF">AMURIS_02250</name>
</gene>
<proteinExistence type="predicted"/>
<organism evidence="6 7">
    <name type="scientific">Acetatifactor muris</name>
    <dbReference type="NCBI Taxonomy" id="879566"/>
    <lineage>
        <taxon>Bacteria</taxon>
        <taxon>Bacillati</taxon>
        <taxon>Bacillota</taxon>
        <taxon>Clostridia</taxon>
        <taxon>Lachnospirales</taxon>
        <taxon>Lachnospiraceae</taxon>
        <taxon>Acetatifactor</taxon>
    </lineage>
</organism>
<dbReference type="PRINTS" id="PR00032">
    <property type="entry name" value="HTHARAC"/>
</dbReference>
<dbReference type="InterPro" id="IPR020449">
    <property type="entry name" value="Tscrpt_reg_AraC-type_HTH"/>
</dbReference>